<dbReference type="NCBIfam" id="TIGR01926">
    <property type="entry name" value="peroxid_rel"/>
    <property type="match status" value="1"/>
</dbReference>
<dbReference type="InterPro" id="IPR010195">
    <property type="entry name" value="Uncharacterised_peroxidase-rel"/>
</dbReference>
<dbReference type="SUPFAM" id="SSF69118">
    <property type="entry name" value="AhpD-like"/>
    <property type="match status" value="2"/>
</dbReference>
<evidence type="ECO:0000256" key="1">
    <source>
        <dbReference type="SAM" id="MobiDB-lite"/>
    </source>
</evidence>
<name>A0A9D1URW8_9MICC</name>
<feature type="compositionally biased region" description="Basic and acidic residues" evidence="1">
    <location>
        <begin position="242"/>
        <end position="251"/>
    </location>
</feature>
<gene>
    <name evidence="3" type="ORF">H9871_02890</name>
</gene>
<dbReference type="InterPro" id="IPR029032">
    <property type="entry name" value="AhpD-like"/>
</dbReference>
<dbReference type="AlphaFoldDB" id="A0A9D1URW8"/>
<dbReference type="PANTHER" id="PTHR35446:SF2">
    <property type="entry name" value="CARBOXYMUCONOLACTONE DECARBOXYLASE-LIKE DOMAIN-CONTAINING PROTEIN"/>
    <property type="match status" value="1"/>
</dbReference>
<dbReference type="InterPro" id="IPR004675">
    <property type="entry name" value="AhpD_core"/>
</dbReference>
<dbReference type="Gene3D" id="1.20.1290.10">
    <property type="entry name" value="AhpD-like"/>
    <property type="match status" value="2"/>
</dbReference>
<dbReference type="InterPro" id="IPR003779">
    <property type="entry name" value="CMD-like"/>
</dbReference>
<organism evidence="3 4">
    <name type="scientific">Candidatus Nesterenkonia stercoripullorum</name>
    <dbReference type="NCBI Taxonomy" id="2838701"/>
    <lineage>
        <taxon>Bacteria</taxon>
        <taxon>Bacillati</taxon>
        <taxon>Actinomycetota</taxon>
        <taxon>Actinomycetes</taxon>
        <taxon>Micrococcales</taxon>
        <taxon>Micrococcaceae</taxon>
        <taxon>Nesterenkonia</taxon>
    </lineage>
</organism>
<reference evidence="3" key="2">
    <citation type="submission" date="2021-04" db="EMBL/GenBank/DDBJ databases">
        <authorList>
            <person name="Gilroy R."/>
        </authorList>
    </citation>
    <scope>NUCLEOTIDE SEQUENCE</scope>
    <source>
        <strain evidence="3">ChiHejej3B27-3195</strain>
    </source>
</reference>
<evidence type="ECO:0000313" key="4">
    <source>
        <dbReference type="Proteomes" id="UP000824151"/>
    </source>
</evidence>
<dbReference type="NCBIfam" id="TIGR00778">
    <property type="entry name" value="ahpD_dom"/>
    <property type="match status" value="1"/>
</dbReference>
<dbReference type="InterPro" id="IPR023982">
    <property type="entry name" value="CHP04029_CMD-like"/>
</dbReference>
<dbReference type="EMBL" id="DXGD01000108">
    <property type="protein sequence ID" value="HIW99068.1"/>
    <property type="molecule type" value="Genomic_DNA"/>
</dbReference>
<dbReference type="InterPro" id="IPR023923">
    <property type="entry name" value="AhpD_Avi7169"/>
</dbReference>
<feature type="region of interest" description="Disordered" evidence="1">
    <location>
        <begin position="111"/>
        <end position="130"/>
    </location>
</feature>
<dbReference type="Proteomes" id="UP000824151">
    <property type="component" value="Unassembled WGS sequence"/>
</dbReference>
<feature type="compositionally biased region" description="Low complexity" evidence="1">
    <location>
        <begin position="211"/>
        <end position="232"/>
    </location>
</feature>
<comment type="caution">
    <text evidence="3">The sequence shown here is derived from an EMBL/GenBank/DDBJ whole genome shotgun (WGS) entry which is preliminary data.</text>
</comment>
<feature type="region of interest" description="Disordered" evidence="1">
    <location>
        <begin position="198"/>
        <end position="254"/>
    </location>
</feature>
<reference evidence="3" key="1">
    <citation type="journal article" date="2021" name="PeerJ">
        <title>Extensive microbial diversity within the chicken gut microbiome revealed by metagenomics and culture.</title>
        <authorList>
            <person name="Gilroy R."/>
            <person name="Ravi A."/>
            <person name="Getino M."/>
            <person name="Pursley I."/>
            <person name="Horton D.L."/>
            <person name="Alikhan N.F."/>
            <person name="Baker D."/>
            <person name="Gharbi K."/>
            <person name="Hall N."/>
            <person name="Watson M."/>
            <person name="Adriaenssens E.M."/>
            <person name="Foster-Nyarko E."/>
            <person name="Jarju S."/>
            <person name="Secka A."/>
            <person name="Antonio M."/>
            <person name="Oren A."/>
            <person name="Chaudhuri R.R."/>
            <person name="La Ragione R."/>
            <person name="Hildebrand F."/>
            <person name="Pallen M.J."/>
        </authorList>
    </citation>
    <scope>NUCLEOTIDE SEQUENCE</scope>
    <source>
        <strain evidence="3">ChiHejej3B27-3195</strain>
    </source>
</reference>
<dbReference type="NCBIfam" id="TIGR04029">
    <property type="entry name" value="CMD_Avi_7170"/>
    <property type="match status" value="1"/>
</dbReference>
<accession>A0A9D1URW8</accession>
<dbReference type="Pfam" id="PF02627">
    <property type="entry name" value="CMD"/>
    <property type="match status" value="1"/>
</dbReference>
<dbReference type="GO" id="GO:0051920">
    <property type="term" value="F:peroxiredoxin activity"/>
    <property type="evidence" value="ECO:0007669"/>
    <property type="project" value="InterPro"/>
</dbReference>
<evidence type="ECO:0000259" key="2">
    <source>
        <dbReference type="Pfam" id="PF02627"/>
    </source>
</evidence>
<evidence type="ECO:0000313" key="3">
    <source>
        <dbReference type="EMBL" id="HIW99068.1"/>
    </source>
</evidence>
<dbReference type="PANTHER" id="PTHR35446">
    <property type="entry name" value="SI:CH211-175M2.5"/>
    <property type="match status" value="1"/>
</dbReference>
<proteinExistence type="predicted"/>
<sequence>MTDIIDTLAGIEAGSELAAVRDLRPQARENAQRSFTVLLEPADPAGVSLLERYAIAAYSVALQASGSPAADFYRELLAEEAGDDGERLASAVTQAAQRDRQRGPYGVYREPWHEHESAPGPSVRYDDSSVPAGLPSRLAAALEHTHLLSLHPRDARPRHLRRLESAGWSADDIVTISQLISFLAFQIRVVDGLRALAGHPTPEEDQDAEDASAAGTTTPDATAGGVDTAGSGADDDATPDSQVHEHPDLHRPQGFTQEGLGWVPWLTPVSQKNLNAAQRSALIDEFRIQSPYFRLLVRNADALEARTLTDKDIFYNTDGGLPRADREIAASAASRLNGCVYCASVHTSRATAESGRGHDVQRLLDEGVEADLGPRWNAVVSAAAALTTAPSEFSARHIEALRDTDCEDAEIIDAINGAAFFNWANRLMLSLGEPEVPARRR</sequence>
<protein>
    <submittedName>
        <fullName evidence="3">Alkylhydroperoxidase domain protein</fullName>
    </submittedName>
</protein>
<feature type="domain" description="Carboxymuconolactone decarboxylase-like" evidence="2">
    <location>
        <begin position="301"/>
        <end position="384"/>
    </location>
</feature>
<dbReference type="NCBIfam" id="TIGR04030">
    <property type="entry name" value="perox_Avi_7169"/>
    <property type="match status" value="1"/>
</dbReference>